<dbReference type="SUPFAM" id="SSF56317">
    <property type="entry name" value="Carbon-nitrogen hydrolase"/>
    <property type="match status" value="1"/>
</dbReference>
<dbReference type="CDD" id="cd07197">
    <property type="entry name" value="nitrilase"/>
    <property type="match status" value="1"/>
</dbReference>
<dbReference type="RefSeq" id="WP_075652742.1">
    <property type="nucleotide sequence ID" value="NZ_AP019658.1"/>
</dbReference>
<dbReference type="Pfam" id="PF00795">
    <property type="entry name" value="CN_hydrolase"/>
    <property type="match status" value="1"/>
</dbReference>
<dbReference type="Gene3D" id="3.60.110.10">
    <property type="entry name" value="Carbon-nitrogen hydrolase"/>
    <property type="match status" value="1"/>
</dbReference>
<organism evidence="2 3">
    <name type="scientific">Vibrio ponticus</name>
    <dbReference type="NCBI Taxonomy" id="265668"/>
    <lineage>
        <taxon>Bacteria</taxon>
        <taxon>Pseudomonadati</taxon>
        <taxon>Pseudomonadota</taxon>
        <taxon>Gammaproteobacteria</taxon>
        <taxon>Vibrionales</taxon>
        <taxon>Vibrionaceae</taxon>
        <taxon>Vibrio</taxon>
    </lineage>
</organism>
<evidence type="ECO:0000313" key="3">
    <source>
        <dbReference type="Proteomes" id="UP000186206"/>
    </source>
</evidence>
<dbReference type="EMBL" id="MJMI01000163">
    <property type="protein sequence ID" value="OLQ84372.1"/>
    <property type="molecule type" value="Genomic_DNA"/>
</dbReference>
<dbReference type="PANTHER" id="PTHR23088">
    <property type="entry name" value="NITRILASE-RELATED"/>
    <property type="match status" value="1"/>
</dbReference>
<evidence type="ECO:0000313" key="2">
    <source>
        <dbReference type="EMBL" id="OLQ84372.1"/>
    </source>
</evidence>
<accession>A0ABX3F3J7</accession>
<feature type="domain" description="CN hydrolase" evidence="1">
    <location>
        <begin position="6"/>
        <end position="240"/>
    </location>
</feature>
<sequence>MNTNNLSVALAQIPVIDGDVEANFRQHLRAAKTAAEQGADLVLFPELSLTGYVLPMAAELCFDAKHSILRDLSELAVTQQITIVAGCFLKQAKKKPSISAVICKPTGELDYYAKQYLHSGENEYCSAGQHNYTLRLKGYKLALAICADFTQPIHSSEAAEDEADVYLVSALVSPNGYEVDAELLARIAKKHRFPVLLANHISETGGWQTAGNNAVWSGKGNLRFATETTDPVLGMVEITGNRISGHLYPLES</sequence>
<dbReference type="InterPro" id="IPR036526">
    <property type="entry name" value="C-N_Hydrolase_sf"/>
</dbReference>
<keyword evidence="3" id="KW-1185">Reference proteome</keyword>
<evidence type="ECO:0000259" key="1">
    <source>
        <dbReference type="PROSITE" id="PS50263"/>
    </source>
</evidence>
<gene>
    <name evidence="2" type="ORF">BIY21_20170</name>
</gene>
<protein>
    <recommendedName>
        <fullName evidence="1">CN hydrolase domain-containing protein</fullName>
    </recommendedName>
</protein>
<name>A0ABX3F3J7_9VIBR</name>
<proteinExistence type="predicted"/>
<dbReference type="Proteomes" id="UP000186206">
    <property type="component" value="Unassembled WGS sequence"/>
</dbReference>
<dbReference type="PROSITE" id="PS50263">
    <property type="entry name" value="CN_HYDROLASE"/>
    <property type="match status" value="1"/>
</dbReference>
<comment type="caution">
    <text evidence="2">The sequence shown here is derived from an EMBL/GenBank/DDBJ whole genome shotgun (WGS) entry which is preliminary data.</text>
</comment>
<dbReference type="InterPro" id="IPR003010">
    <property type="entry name" value="C-N_Hydrolase"/>
</dbReference>
<reference evidence="2 3" key="1">
    <citation type="submission" date="2016-09" db="EMBL/GenBank/DDBJ databases">
        <title>Genomic Taxonomy of the Vibrionaceae.</title>
        <authorList>
            <person name="Gonzalez-Castillo A."/>
            <person name="Gomez-Gil B."/>
            <person name="Enciso-Ibarra K."/>
        </authorList>
    </citation>
    <scope>NUCLEOTIDE SEQUENCE [LARGE SCALE GENOMIC DNA]</scope>
    <source>
        <strain evidence="2 3">CAIM 1731</strain>
    </source>
</reference>
<dbReference type="PANTHER" id="PTHR23088:SF27">
    <property type="entry name" value="DEAMINATED GLUTATHIONE AMIDASE"/>
    <property type="match status" value="1"/>
</dbReference>